<reference evidence="1" key="1">
    <citation type="submission" date="2009-06" db="EMBL/GenBank/DDBJ databases">
        <title>Complete sequence of chromosome 1 of Variovorax paradoxus S110.</title>
        <authorList>
            <consortium name="US DOE Joint Genome Institute"/>
            <person name="Lucas S."/>
            <person name="Copeland A."/>
            <person name="Lapidus A."/>
            <person name="Glavina del Rio T."/>
            <person name="Tice H."/>
            <person name="Bruce D."/>
            <person name="Goodwin L."/>
            <person name="Pitluck S."/>
            <person name="Chertkov O."/>
            <person name="Brettin T."/>
            <person name="Detter J.C."/>
            <person name="Han C."/>
            <person name="Larimer F."/>
            <person name="Land M."/>
            <person name="Hauser L."/>
            <person name="Kyrpides N."/>
            <person name="Ovchinnikova G."/>
            <person name="Orwin P."/>
            <person name="Leadbetter J.R."/>
            <person name="Spain J.C."/>
            <person name="Han J.I."/>
        </authorList>
    </citation>
    <scope>NUCLEOTIDE SEQUENCE</scope>
    <source>
        <strain evidence="1">S110</strain>
    </source>
</reference>
<sequence>MSFGSHNIAPPEKLAERDVAKNLKVAAEALQVASRAAVAAGYGDQFMASLGETFAQLTATRGMLA</sequence>
<dbReference type="STRING" id="543728.Vapar_2446"/>
<organism evidence="1">
    <name type="scientific">Variovorax paradoxus (strain S110)</name>
    <dbReference type="NCBI Taxonomy" id="543728"/>
    <lineage>
        <taxon>Bacteria</taxon>
        <taxon>Pseudomonadati</taxon>
        <taxon>Pseudomonadota</taxon>
        <taxon>Betaproteobacteria</taxon>
        <taxon>Burkholderiales</taxon>
        <taxon>Comamonadaceae</taxon>
        <taxon>Variovorax</taxon>
    </lineage>
</organism>
<dbReference type="AlphaFoldDB" id="C5CJL9"/>
<evidence type="ECO:0000313" key="1">
    <source>
        <dbReference type="EMBL" id="ACS19072.1"/>
    </source>
</evidence>
<dbReference type="EMBL" id="CP001635">
    <property type="protein sequence ID" value="ACS19072.1"/>
    <property type="molecule type" value="Genomic_DNA"/>
</dbReference>
<proteinExistence type="predicted"/>
<accession>C5CJL9</accession>
<name>C5CJL9_VARPS</name>
<protein>
    <submittedName>
        <fullName evidence="1">Uncharacterized protein</fullName>
    </submittedName>
</protein>
<gene>
    <name evidence="1" type="ordered locus">Vapar_2446</name>
</gene>
<dbReference type="KEGG" id="vap:Vapar_2446"/>
<dbReference type="HOGENOM" id="CLU_2848602_0_0_4"/>